<feature type="domain" description="Histidine kinase" evidence="9">
    <location>
        <begin position="25"/>
        <end position="236"/>
    </location>
</feature>
<dbReference type="InterPro" id="IPR036890">
    <property type="entry name" value="HATPase_C_sf"/>
</dbReference>
<evidence type="ECO:0000256" key="4">
    <source>
        <dbReference type="ARBA" id="ARBA00022679"/>
    </source>
</evidence>
<keyword evidence="6" id="KW-0418">Kinase</keyword>
<dbReference type="Pfam" id="PF02518">
    <property type="entry name" value="HATPase_c"/>
    <property type="match status" value="1"/>
</dbReference>
<reference evidence="10" key="1">
    <citation type="submission" date="2024-07" db="EMBL/GenBank/DDBJ databases">
        <authorList>
            <person name="Biller S.J."/>
        </authorList>
    </citation>
    <scope>NUCLEOTIDE SEQUENCE</scope>
    <source>
        <strain evidence="10">WC2409</strain>
    </source>
</reference>
<dbReference type="InterPro" id="IPR050351">
    <property type="entry name" value="BphY/WalK/GraS-like"/>
</dbReference>
<evidence type="ECO:0000256" key="7">
    <source>
        <dbReference type="ARBA" id="ARBA00022840"/>
    </source>
</evidence>
<dbReference type="GO" id="GO:0005524">
    <property type="term" value="F:ATP binding"/>
    <property type="evidence" value="ECO:0007669"/>
    <property type="project" value="UniProtKB-KW"/>
</dbReference>
<dbReference type="Gene3D" id="1.10.287.130">
    <property type="match status" value="1"/>
</dbReference>
<dbReference type="CDD" id="cd00082">
    <property type="entry name" value="HisKA"/>
    <property type="match status" value="1"/>
</dbReference>
<keyword evidence="4" id="KW-0808">Transferase</keyword>
<dbReference type="InterPro" id="IPR005467">
    <property type="entry name" value="His_kinase_dom"/>
</dbReference>
<gene>
    <name evidence="10" type="ORF">AB3G34_09145</name>
</gene>
<dbReference type="InterPro" id="IPR003661">
    <property type="entry name" value="HisK_dim/P_dom"/>
</dbReference>
<dbReference type="GO" id="GO:0007234">
    <property type="term" value="P:osmosensory signaling via phosphorelay pathway"/>
    <property type="evidence" value="ECO:0007669"/>
    <property type="project" value="TreeGrafter"/>
</dbReference>
<evidence type="ECO:0000256" key="8">
    <source>
        <dbReference type="ARBA" id="ARBA00023012"/>
    </source>
</evidence>
<evidence type="ECO:0000256" key="5">
    <source>
        <dbReference type="ARBA" id="ARBA00022741"/>
    </source>
</evidence>
<dbReference type="SUPFAM" id="SSF55874">
    <property type="entry name" value="ATPase domain of HSP90 chaperone/DNA topoisomerase II/histidine kinase"/>
    <property type="match status" value="1"/>
</dbReference>
<accession>A0AB39VY26</accession>
<dbReference type="GO" id="GO:0000156">
    <property type="term" value="F:phosphorelay response regulator activity"/>
    <property type="evidence" value="ECO:0007669"/>
    <property type="project" value="TreeGrafter"/>
</dbReference>
<evidence type="ECO:0000256" key="1">
    <source>
        <dbReference type="ARBA" id="ARBA00000085"/>
    </source>
</evidence>
<evidence type="ECO:0000256" key="3">
    <source>
        <dbReference type="ARBA" id="ARBA00022553"/>
    </source>
</evidence>
<dbReference type="GO" id="GO:0000155">
    <property type="term" value="F:phosphorelay sensor kinase activity"/>
    <property type="evidence" value="ECO:0007669"/>
    <property type="project" value="InterPro"/>
</dbReference>
<dbReference type="PANTHER" id="PTHR42878:SF7">
    <property type="entry name" value="SENSOR HISTIDINE KINASE GLRK"/>
    <property type="match status" value="1"/>
</dbReference>
<dbReference type="EC" id="2.7.13.3" evidence="2"/>
<dbReference type="SMART" id="SM00388">
    <property type="entry name" value="HisKA"/>
    <property type="match status" value="1"/>
</dbReference>
<dbReference type="GO" id="GO:0030295">
    <property type="term" value="F:protein kinase activator activity"/>
    <property type="evidence" value="ECO:0007669"/>
    <property type="project" value="TreeGrafter"/>
</dbReference>
<dbReference type="SUPFAM" id="SSF47384">
    <property type="entry name" value="Homodimeric domain of signal transducing histidine kinase"/>
    <property type="match status" value="1"/>
</dbReference>
<sequence length="236" mass="27494">MKEFVNEEEEELIALKKEHEEFVYIVSHDLKSPMRAITNITNWIEEDLEGISNNEVLANFSLLKNRVGRLEMMMNALLELSRVNNFDNEMYEFNIPRMIADCVELTKEKDKAEFHFLYTIENENSNSLGKKLQKVLTNLLDNAIRFHDKEKMNIFIEVNESATNYEFTIRDDGPGIPEEVKEKIFNMFYTVNSKDILETTGAGLTICNKIIKRVGGKMEYSPSIDRGSVFKFNWPK</sequence>
<dbReference type="PRINTS" id="PR00344">
    <property type="entry name" value="BCTRLSENSOR"/>
</dbReference>
<keyword evidence="5" id="KW-0547">Nucleotide-binding</keyword>
<evidence type="ECO:0000256" key="6">
    <source>
        <dbReference type="ARBA" id="ARBA00022777"/>
    </source>
</evidence>
<dbReference type="PROSITE" id="PS50109">
    <property type="entry name" value="HIS_KIN"/>
    <property type="match status" value="1"/>
</dbReference>
<comment type="catalytic activity">
    <reaction evidence="1">
        <text>ATP + protein L-histidine = ADP + protein N-phospho-L-histidine.</text>
        <dbReference type="EC" id="2.7.13.3"/>
    </reaction>
</comment>
<evidence type="ECO:0000256" key="2">
    <source>
        <dbReference type="ARBA" id="ARBA00012438"/>
    </source>
</evidence>
<keyword evidence="3" id="KW-0597">Phosphoprotein</keyword>
<dbReference type="SMART" id="SM00387">
    <property type="entry name" value="HATPase_c"/>
    <property type="match status" value="1"/>
</dbReference>
<keyword evidence="8" id="KW-0902">Two-component regulatory system</keyword>
<dbReference type="Gene3D" id="3.30.565.10">
    <property type="entry name" value="Histidine kinase-like ATPase, C-terminal domain"/>
    <property type="match status" value="1"/>
</dbReference>
<dbReference type="InterPro" id="IPR036097">
    <property type="entry name" value="HisK_dim/P_sf"/>
</dbReference>
<evidence type="ECO:0000313" key="10">
    <source>
        <dbReference type="EMBL" id="XDU94059.1"/>
    </source>
</evidence>
<evidence type="ECO:0000259" key="9">
    <source>
        <dbReference type="PROSITE" id="PS50109"/>
    </source>
</evidence>
<name>A0AB39VY26_9FLAO</name>
<proteinExistence type="predicted"/>
<dbReference type="RefSeq" id="WP_367771034.1">
    <property type="nucleotide sequence ID" value="NZ_CP165625.1"/>
</dbReference>
<dbReference type="InterPro" id="IPR004358">
    <property type="entry name" value="Sig_transdc_His_kin-like_C"/>
</dbReference>
<dbReference type="EMBL" id="CP165625">
    <property type="protein sequence ID" value="XDU94059.1"/>
    <property type="molecule type" value="Genomic_DNA"/>
</dbReference>
<dbReference type="CDD" id="cd00075">
    <property type="entry name" value="HATPase"/>
    <property type="match status" value="1"/>
</dbReference>
<dbReference type="InterPro" id="IPR003594">
    <property type="entry name" value="HATPase_dom"/>
</dbReference>
<organism evidence="10">
    <name type="scientific">Flavobacterium sp. WC2409</name>
    <dbReference type="NCBI Taxonomy" id="3234139"/>
    <lineage>
        <taxon>Bacteria</taxon>
        <taxon>Pseudomonadati</taxon>
        <taxon>Bacteroidota</taxon>
        <taxon>Flavobacteriia</taxon>
        <taxon>Flavobacteriales</taxon>
        <taxon>Flavobacteriaceae</taxon>
        <taxon>Flavobacterium</taxon>
    </lineage>
</organism>
<dbReference type="AlphaFoldDB" id="A0AB39VY26"/>
<keyword evidence="7 10" id="KW-0067">ATP-binding</keyword>
<dbReference type="PANTHER" id="PTHR42878">
    <property type="entry name" value="TWO-COMPONENT HISTIDINE KINASE"/>
    <property type="match status" value="1"/>
</dbReference>
<protein>
    <recommendedName>
        <fullName evidence="2">histidine kinase</fullName>
        <ecNumber evidence="2">2.7.13.3</ecNumber>
    </recommendedName>
</protein>